<sequence length="196" mass="23261">MIVTIMDLKEKYKNYSDINGKIKRDIDENTLFPVVRGIYETNKHTSGYLLASYIYGPSYLSFEYALSFHSLIPERVVTYTNATFNKRKSKQYKNRFGFFTYRDVPKDAFPYFVKAYEYDTYAYFIASPEKALCDMLYILPPVRSVKDFKTLLFEDLRIDINAFNELNFKNILFLSKKYISNNINILVKVIESEYRQ</sequence>
<protein>
    <submittedName>
        <fullName evidence="1">Uncharacterized protein</fullName>
    </submittedName>
</protein>
<gene>
    <name evidence="1" type="ORF">QJ521_08355</name>
</gene>
<keyword evidence="2" id="KW-1185">Reference proteome</keyword>
<dbReference type="Proteomes" id="UP001431532">
    <property type="component" value="Unassembled WGS sequence"/>
</dbReference>
<reference evidence="1" key="1">
    <citation type="submission" date="2023-05" db="EMBL/GenBank/DDBJ databases">
        <title>Mariniplasma microaerophilum sp. nov., a novel anaerobic mollicute isolated from terrestrial mud volcano, Taman Peninsula, Russia.</title>
        <authorList>
            <person name="Khomyakova M.A."/>
            <person name="Merkel A.Y."/>
            <person name="Slobodkin A.I."/>
        </authorList>
    </citation>
    <scope>NUCLEOTIDE SEQUENCE</scope>
    <source>
        <strain evidence="1">M4Ah</strain>
    </source>
</reference>
<dbReference type="EMBL" id="JASCXW010000035">
    <property type="protein sequence ID" value="MDI6453577.1"/>
    <property type="molecule type" value="Genomic_DNA"/>
</dbReference>
<dbReference type="AlphaFoldDB" id="A0AAW6U6L1"/>
<accession>A0AAW6U6L1</accession>
<organism evidence="1 2">
    <name type="scientific">Peloplasma aerotolerans</name>
    <dbReference type="NCBI Taxonomy" id="3044389"/>
    <lineage>
        <taxon>Bacteria</taxon>
        <taxon>Bacillati</taxon>
        <taxon>Mycoplasmatota</taxon>
        <taxon>Mollicutes</taxon>
        <taxon>Acholeplasmatales</taxon>
        <taxon>Acholeplasmataceae</taxon>
        <taxon>Peloplasma</taxon>
    </lineage>
</organism>
<dbReference type="RefSeq" id="WP_282840011.1">
    <property type="nucleotide sequence ID" value="NZ_JASCXW010000035.1"/>
</dbReference>
<evidence type="ECO:0000313" key="2">
    <source>
        <dbReference type="Proteomes" id="UP001431532"/>
    </source>
</evidence>
<name>A0AAW6U6L1_9MOLU</name>
<evidence type="ECO:0000313" key="1">
    <source>
        <dbReference type="EMBL" id="MDI6453577.1"/>
    </source>
</evidence>
<comment type="caution">
    <text evidence="1">The sequence shown here is derived from an EMBL/GenBank/DDBJ whole genome shotgun (WGS) entry which is preliminary data.</text>
</comment>
<proteinExistence type="predicted"/>